<evidence type="ECO:0000313" key="1">
    <source>
        <dbReference type="EMBL" id="ARN19290.1"/>
    </source>
</evidence>
<dbReference type="KEGG" id="rgu:A4W93_04830"/>
<dbReference type="RefSeq" id="WP_085749546.1">
    <property type="nucleotide sequence ID" value="NZ_BSPR01000002.1"/>
</dbReference>
<dbReference type="AlphaFoldDB" id="A0A1W6L545"/>
<dbReference type="EMBL" id="CP015118">
    <property type="protein sequence ID" value="ARN19290.1"/>
    <property type="molecule type" value="Genomic_DNA"/>
</dbReference>
<protein>
    <submittedName>
        <fullName evidence="1">Uncharacterized protein</fullName>
    </submittedName>
</protein>
<reference evidence="1 2" key="1">
    <citation type="submission" date="2016-04" db="EMBL/GenBank/DDBJ databases">
        <title>Complete genome sequence of natural rubber-degrading, novel Gram-negative bacterium, Rhizobacter gummiphilus strain NS21.</title>
        <authorList>
            <person name="Tabata M."/>
            <person name="Kasai D."/>
            <person name="Fukuda M."/>
        </authorList>
    </citation>
    <scope>NUCLEOTIDE SEQUENCE [LARGE SCALE GENOMIC DNA]</scope>
    <source>
        <strain evidence="1 2">NS21</strain>
    </source>
</reference>
<dbReference type="Proteomes" id="UP000193427">
    <property type="component" value="Chromosome"/>
</dbReference>
<evidence type="ECO:0000313" key="2">
    <source>
        <dbReference type="Proteomes" id="UP000193427"/>
    </source>
</evidence>
<gene>
    <name evidence="1" type="ORF">A4W93_04830</name>
</gene>
<keyword evidence="2" id="KW-1185">Reference proteome</keyword>
<sequence length="299" mass="32062">MPLSPAPFKTADGVDELRHRTRGLSQRHRTVLLLVDGRRPLGEVLGMANKAGAATSHFEELVRLGLVEVPAEVMAPEPQETAPGALDLPKLTSVELDVRDEGPITPPVEPWVLPPIPDVDEPDVEFEVNLAAAAPLVHDEGPDTEGHPDVFPVEAAVAPEPPVPAPMPTPAPIPAPPAAPLRRPPPPVLTTPVADHARPRPAVSEESLRHQVRSLLVGAMGAEAAIFAPLTLTRIRTAQTQRDLIGLVWEIERHRNHLRRSRAQLLSLEKARELLGMGNTLVAGDSGHGAVWPDTHGQG</sequence>
<dbReference type="OrthoDB" id="8588059at2"/>
<accession>A0A1W6L545</accession>
<name>A0A1W6L545_9BURK</name>
<proteinExistence type="predicted"/>
<organism evidence="1 2">
    <name type="scientific">Piscinibacter gummiphilus</name>
    <dbReference type="NCBI Taxonomy" id="946333"/>
    <lineage>
        <taxon>Bacteria</taxon>
        <taxon>Pseudomonadati</taxon>
        <taxon>Pseudomonadota</taxon>
        <taxon>Betaproteobacteria</taxon>
        <taxon>Burkholderiales</taxon>
        <taxon>Sphaerotilaceae</taxon>
        <taxon>Piscinibacter</taxon>
    </lineage>
</organism>